<sequence>MKNYNMARSDTGIRQHPRNGFINHALYIYNLENKDKESKQNSVMCQVCFNTGAQYDDQT</sequence>
<reference evidence="1" key="1">
    <citation type="submission" date="2014-12" db="EMBL/GenBank/DDBJ databases">
        <title>Insight into the proteome of Arion vulgaris.</title>
        <authorList>
            <person name="Aradska J."/>
            <person name="Bulat T."/>
            <person name="Smidak R."/>
            <person name="Sarate P."/>
            <person name="Gangsoo J."/>
            <person name="Sialana F."/>
            <person name="Bilban M."/>
            <person name="Lubec G."/>
        </authorList>
    </citation>
    <scope>NUCLEOTIDE SEQUENCE</scope>
    <source>
        <tissue evidence="1">Skin</tissue>
    </source>
</reference>
<evidence type="ECO:0000313" key="2">
    <source>
        <dbReference type="EMBL" id="CEK71755.1"/>
    </source>
</evidence>
<dbReference type="EMBL" id="HACG01024889">
    <property type="protein sequence ID" value="CEK71754.1"/>
    <property type="molecule type" value="Transcribed_RNA"/>
</dbReference>
<accession>A0A0B6ZSW7</accession>
<protein>
    <submittedName>
        <fullName evidence="1">Uncharacterized protein</fullName>
    </submittedName>
</protein>
<name>A0A0B6ZSW7_9EUPU</name>
<dbReference type="AlphaFoldDB" id="A0A0B6ZSW7"/>
<gene>
    <name evidence="1" type="primary">ORF79693</name>
    <name evidence="2" type="synonym">ORF79696</name>
</gene>
<dbReference type="EMBL" id="HACG01024890">
    <property type="protein sequence ID" value="CEK71755.1"/>
    <property type="molecule type" value="Transcribed_RNA"/>
</dbReference>
<evidence type="ECO:0000313" key="1">
    <source>
        <dbReference type="EMBL" id="CEK71754.1"/>
    </source>
</evidence>
<proteinExistence type="predicted"/>
<organism evidence="1">
    <name type="scientific">Arion vulgaris</name>
    <dbReference type="NCBI Taxonomy" id="1028688"/>
    <lineage>
        <taxon>Eukaryota</taxon>
        <taxon>Metazoa</taxon>
        <taxon>Spiralia</taxon>
        <taxon>Lophotrochozoa</taxon>
        <taxon>Mollusca</taxon>
        <taxon>Gastropoda</taxon>
        <taxon>Heterobranchia</taxon>
        <taxon>Euthyneura</taxon>
        <taxon>Panpulmonata</taxon>
        <taxon>Eupulmonata</taxon>
        <taxon>Stylommatophora</taxon>
        <taxon>Helicina</taxon>
        <taxon>Arionoidea</taxon>
        <taxon>Arionidae</taxon>
        <taxon>Arion</taxon>
    </lineage>
</organism>